<organism evidence="2 3">
    <name type="scientific">Penicillium daleae</name>
    <dbReference type="NCBI Taxonomy" id="63821"/>
    <lineage>
        <taxon>Eukaryota</taxon>
        <taxon>Fungi</taxon>
        <taxon>Dikarya</taxon>
        <taxon>Ascomycota</taxon>
        <taxon>Pezizomycotina</taxon>
        <taxon>Eurotiomycetes</taxon>
        <taxon>Eurotiomycetidae</taxon>
        <taxon>Eurotiales</taxon>
        <taxon>Aspergillaceae</taxon>
        <taxon>Penicillium</taxon>
    </lineage>
</organism>
<evidence type="ECO:0000313" key="2">
    <source>
        <dbReference type="EMBL" id="KAJ5461548.1"/>
    </source>
</evidence>
<reference evidence="2" key="1">
    <citation type="submission" date="2022-12" db="EMBL/GenBank/DDBJ databases">
        <authorList>
            <person name="Petersen C."/>
        </authorList>
    </citation>
    <scope>NUCLEOTIDE SEQUENCE</scope>
    <source>
        <strain evidence="2">IBT 16125</strain>
    </source>
</reference>
<dbReference type="RefSeq" id="XP_056770590.1">
    <property type="nucleotide sequence ID" value="XM_056906483.1"/>
</dbReference>
<name>A0AAD6CEF0_9EURO</name>
<evidence type="ECO:0000256" key="1">
    <source>
        <dbReference type="SAM" id="MobiDB-lite"/>
    </source>
</evidence>
<keyword evidence="3" id="KW-1185">Reference proteome</keyword>
<feature type="region of interest" description="Disordered" evidence="1">
    <location>
        <begin position="256"/>
        <end position="290"/>
    </location>
</feature>
<proteinExistence type="predicted"/>
<protein>
    <submittedName>
        <fullName evidence="2">Uncharacterized protein</fullName>
    </submittedName>
</protein>
<evidence type="ECO:0000313" key="3">
    <source>
        <dbReference type="Proteomes" id="UP001213681"/>
    </source>
</evidence>
<sequence>MGAGDDSTFFLYGVGERPEALTLGSLVLEKYWQPMNARHYTHELLSEKELQEHAYTTQADNVVFHGASRISPSVSVEGGDIVNLGLAYNKDLERVVVAAKGTRMILKDPEAFLANSVLASQEAQKKLKLWLSAAHSSYVLNFKFARRPKVWLLTGLYLLENTRTIVSRGQSAGISAGVSSAIIGALAGVPVGGSVSLGVGSSWEMAMEIADPHVWAAQYRLLDARFLKMGKGGVDGVKLPMTMGLYRDVMSVNTARGPGDNTVEVGLEDEEGEDTKATSADDQGSEELEEYEKRLEQAIKIFETAPKHVLQ</sequence>
<accession>A0AAD6CEF0</accession>
<gene>
    <name evidence="2" type="ORF">N7458_003100</name>
</gene>
<dbReference type="Proteomes" id="UP001213681">
    <property type="component" value="Unassembled WGS sequence"/>
</dbReference>
<dbReference type="EMBL" id="JAPVEA010000002">
    <property type="protein sequence ID" value="KAJ5461548.1"/>
    <property type="molecule type" value="Genomic_DNA"/>
</dbReference>
<dbReference type="AlphaFoldDB" id="A0AAD6CEF0"/>
<comment type="caution">
    <text evidence="2">The sequence shown here is derived from an EMBL/GenBank/DDBJ whole genome shotgun (WGS) entry which is preliminary data.</text>
</comment>
<reference evidence="2" key="2">
    <citation type="journal article" date="2023" name="IMA Fungus">
        <title>Comparative genomic study of the Penicillium genus elucidates a diverse pangenome and 15 lateral gene transfer events.</title>
        <authorList>
            <person name="Petersen C."/>
            <person name="Sorensen T."/>
            <person name="Nielsen M.R."/>
            <person name="Sondergaard T.E."/>
            <person name="Sorensen J.L."/>
            <person name="Fitzpatrick D.A."/>
            <person name="Frisvad J.C."/>
            <person name="Nielsen K.L."/>
        </authorList>
    </citation>
    <scope>NUCLEOTIDE SEQUENCE</scope>
    <source>
        <strain evidence="2">IBT 16125</strain>
    </source>
</reference>
<dbReference type="GeneID" id="81596726"/>